<dbReference type="CDD" id="cd05240">
    <property type="entry name" value="UDP_G4E_3_SDR_e"/>
    <property type="match status" value="1"/>
</dbReference>
<organism evidence="2 3">
    <name type="scientific">Aeromicrobium yanjiei</name>
    <dbReference type="NCBI Taxonomy" id="2662028"/>
    <lineage>
        <taxon>Bacteria</taxon>
        <taxon>Bacillati</taxon>
        <taxon>Actinomycetota</taxon>
        <taxon>Actinomycetes</taxon>
        <taxon>Propionibacteriales</taxon>
        <taxon>Nocardioidaceae</taxon>
        <taxon>Aeromicrobium</taxon>
    </lineage>
</organism>
<dbReference type="EMBL" id="CP045737">
    <property type="protein sequence ID" value="QGG42130.1"/>
    <property type="molecule type" value="Genomic_DNA"/>
</dbReference>
<evidence type="ECO:0000313" key="2">
    <source>
        <dbReference type="EMBL" id="QGG42130.1"/>
    </source>
</evidence>
<dbReference type="Gene3D" id="3.40.50.720">
    <property type="entry name" value="NAD(P)-binding Rossmann-like Domain"/>
    <property type="match status" value="1"/>
</dbReference>
<dbReference type="KEGG" id="aef:GEV26_12550"/>
<dbReference type="AlphaFoldDB" id="A0A5Q2MPP6"/>
<dbReference type="Pfam" id="PF01370">
    <property type="entry name" value="Epimerase"/>
    <property type="match status" value="1"/>
</dbReference>
<keyword evidence="3" id="KW-1185">Reference proteome</keyword>
<accession>A0A5Q2MPP6</accession>
<dbReference type="InterPro" id="IPR050177">
    <property type="entry name" value="Lipid_A_modif_metabolic_enz"/>
</dbReference>
<dbReference type="InterPro" id="IPR036291">
    <property type="entry name" value="NAD(P)-bd_dom_sf"/>
</dbReference>
<reference evidence="2 3" key="1">
    <citation type="submission" date="2019-11" db="EMBL/GenBank/DDBJ databases">
        <authorList>
            <person name="Li J."/>
        </authorList>
    </citation>
    <scope>NUCLEOTIDE SEQUENCE [LARGE SCALE GENOMIC DNA]</scope>
    <source>
        <strain evidence="2 3">MF47</strain>
    </source>
</reference>
<dbReference type="RefSeq" id="WP_153653512.1">
    <property type="nucleotide sequence ID" value="NZ_CP045737.1"/>
</dbReference>
<dbReference type="PANTHER" id="PTHR43245">
    <property type="entry name" value="BIFUNCTIONAL POLYMYXIN RESISTANCE PROTEIN ARNA"/>
    <property type="match status" value="1"/>
</dbReference>
<name>A0A5Q2MPP6_9ACTN</name>
<dbReference type="Proteomes" id="UP000392064">
    <property type="component" value="Chromosome"/>
</dbReference>
<feature type="domain" description="NAD-dependent epimerase/dehydratase" evidence="1">
    <location>
        <begin position="6"/>
        <end position="223"/>
    </location>
</feature>
<evidence type="ECO:0000313" key="3">
    <source>
        <dbReference type="Proteomes" id="UP000392064"/>
    </source>
</evidence>
<dbReference type="SUPFAM" id="SSF51735">
    <property type="entry name" value="NAD(P)-binding Rossmann-fold domains"/>
    <property type="match status" value="1"/>
</dbReference>
<gene>
    <name evidence="2" type="ORF">GEV26_12550</name>
</gene>
<dbReference type="InterPro" id="IPR001509">
    <property type="entry name" value="Epimerase_deHydtase"/>
</dbReference>
<proteinExistence type="predicted"/>
<evidence type="ECO:0000259" key="1">
    <source>
        <dbReference type="Pfam" id="PF01370"/>
    </source>
</evidence>
<sequence length="317" mass="34061">MTGHRVLVTGADGFLGRSVVQGLAASPAVDVVVGTDLRLPDEATPGAVHEIADVTDPAAVDAVIGRHGVDTVVHLASIVNPGRGMSDELAYRVDVEGSRHVLDACIAHGVRRLVVSSSGAAYGYHADSPAWITEDQPVRGNDAFAYSRHKRLVEQMLAAEREAHPGLEQVVLRIGTILGATVDNQITDLFRARRLLRIAGSDSPFVFIWDEDLAAIMLQAVTGHVTGVFNVAGDGAMTVREIAAALGKPTLPVPEPVLRTALRVARPLRLTQYGPEQTKFLQYRPVLDNSRLKDVFGYRPTKTSREAFAAWQAAQGL</sequence>
<protein>
    <submittedName>
        <fullName evidence="2">NAD-dependent epimerase/dehydratase family protein</fullName>
    </submittedName>
</protein>